<evidence type="ECO:0000313" key="6">
    <source>
        <dbReference type="Proteomes" id="UP000431922"/>
    </source>
</evidence>
<dbReference type="Gene3D" id="2.40.160.50">
    <property type="entry name" value="membrane protein fhac: a member of the omp85/tpsb transporter family"/>
    <property type="match status" value="1"/>
</dbReference>
<dbReference type="PANTHER" id="PTHR12815:SF42">
    <property type="entry name" value="BACTERIAL SURFACE ANTIGEN (D15) DOMAIN-CONTAINING PROTEIN"/>
    <property type="match status" value="1"/>
</dbReference>
<evidence type="ECO:0000256" key="3">
    <source>
        <dbReference type="ARBA" id="ARBA00023136"/>
    </source>
</evidence>
<dbReference type="Gene3D" id="3.10.20.310">
    <property type="entry name" value="membrane protein fhac"/>
    <property type="match status" value="1"/>
</dbReference>
<evidence type="ECO:0000313" key="5">
    <source>
        <dbReference type="EMBL" id="MXP45167.1"/>
    </source>
</evidence>
<dbReference type="EMBL" id="WTYL01000003">
    <property type="protein sequence ID" value="MXP45167.1"/>
    <property type="molecule type" value="Genomic_DNA"/>
</dbReference>
<dbReference type="InterPro" id="IPR000184">
    <property type="entry name" value="Bac_surfAg_D15"/>
</dbReference>
<keyword evidence="6" id="KW-1185">Reference proteome</keyword>
<organism evidence="5 6">
    <name type="scientific">Allopontixanthobacter sediminis</name>
    <dbReference type="NCBI Taxonomy" id="1689985"/>
    <lineage>
        <taxon>Bacteria</taxon>
        <taxon>Pseudomonadati</taxon>
        <taxon>Pseudomonadota</taxon>
        <taxon>Alphaproteobacteria</taxon>
        <taxon>Sphingomonadales</taxon>
        <taxon>Erythrobacteraceae</taxon>
        <taxon>Allopontixanthobacter</taxon>
    </lineage>
</organism>
<keyword evidence="2" id="KW-1134">Transmembrane beta strand</keyword>
<dbReference type="PANTHER" id="PTHR12815">
    <property type="entry name" value="SORTING AND ASSEMBLY MACHINERY SAMM50 PROTEIN FAMILY MEMBER"/>
    <property type="match status" value="1"/>
</dbReference>
<gene>
    <name evidence="5" type="ORF">GRI65_11985</name>
</gene>
<sequence>MPQPSPVRPRTAPRTNTTLNSIALNGIARVWRLPCAFAGLLIVSGSLSASAALAQDTQAPPRLEDLIPDSAVENPEDWADDIDTANTPVDELSEPVLEPNSPLAELPAMEVPWPDEQLELPELVRLPRDETIEFAEVEGIEGQETDDEFAALADAQLEQVNDQLTLAFPVEAASFPVREEFVSRFKALSTIESLSDEEGSIAQLAARARADEELLEQLLEIYGYYDAQIIRSVSGRTGRREQAAGSEAPPERAAQAKPSVRFDIIPGPLFRFGAINLGELSQAPDAGALRQAFEINTGDPLSSDAIVEEQIDLDVALGETGYPFAEINEPELLVDHARTEGDLTMIVLPKGKYVFGNVISDMPEFLSSKHLETIARFDEGDVYQRSLALDLRRAITATGLVSTVVVTPREVTPPSGDQPGVVAMDVALTEAPLRTIAGAIGYGTEEGIRVAASWEHRNLFPSEGALRLRGIIGTQEQLAGITFRKNNFGGRDRVLTLDAYASTVDNNAFDANTAALVGTYERVSNLLFQKPFSWGVGFELLATAERPAGVDGLQEERQTYFIAALPVRGLIDSTDDLLDPTEGFRLGARLSPEISRSEGTESFYLRSQVDASYYKQINDKVVLATRARFGSIPGTALQNIAPSRRFYAGGGSSVRGYGYQAIGPQDTLGEPSGGRSLVELSFEARIKTGFFDGALAVVPFVDAGSVGTGPTPDFDDIRIGAGVGVRYYTGFGPIRVDVATPINPGPNDSPIAVYVSLGQAF</sequence>
<feature type="domain" description="Bacterial surface antigen (D15)" evidence="4">
    <location>
        <begin position="466"/>
        <end position="761"/>
    </location>
</feature>
<dbReference type="InterPro" id="IPR039910">
    <property type="entry name" value="D15-like"/>
</dbReference>
<evidence type="ECO:0000256" key="1">
    <source>
        <dbReference type="ARBA" id="ARBA00004370"/>
    </source>
</evidence>
<evidence type="ECO:0000256" key="2">
    <source>
        <dbReference type="ARBA" id="ARBA00022452"/>
    </source>
</evidence>
<dbReference type="GO" id="GO:0019867">
    <property type="term" value="C:outer membrane"/>
    <property type="evidence" value="ECO:0007669"/>
    <property type="project" value="InterPro"/>
</dbReference>
<accession>A0A845B6W2</accession>
<proteinExistence type="predicted"/>
<comment type="caution">
    <text evidence="5">The sequence shown here is derived from an EMBL/GenBank/DDBJ whole genome shotgun (WGS) entry which is preliminary data.</text>
</comment>
<name>A0A845B6W2_9SPHN</name>
<dbReference type="AlphaFoldDB" id="A0A845B6W2"/>
<keyword evidence="3" id="KW-0472">Membrane</keyword>
<dbReference type="Proteomes" id="UP000431922">
    <property type="component" value="Unassembled WGS sequence"/>
</dbReference>
<dbReference type="OrthoDB" id="9769707at2"/>
<protein>
    <submittedName>
        <fullName evidence="5">BamA/TamA family outer membrane protein</fullName>
    </submittedName>
</protein>
<evidence type="ECO:0000259" key="4">
    <source>
        <dbReference type="Pfam" id="PF01103"/>
    </source>
</evidence>
<dbReference type="Pfam" id="PF01103">
    <property type="entry name" value="Omp85"/>
    <property type="match status" value="1"/>
</dbReference>
<reference evidence="5 6" key="1">
    <citation type="submission" date="2019-12" db="EMBL/GenBank/DDBJ databases">
        <title>Genomic-based taxomic classification of the family Erythrobacteraceae.</title>
        <authorList>
            <person name="Xu L."/>
        </authorList>
    </citation>
    <scope>NUCLEOTIDE SEQUENCE [LARGE SCALE GENOMIC DNA]</scope>
    <source>
        <strain evidence="5 6">KCTC 42453</strain>
    </source>
</reference>
<comment type="subcellular location">
    <subcellularLocation>
        <location evidence="1">Membrane</location>
    </subcellularLocation>
</comment>
<keyword evidence="2" id="KW-0812">Transmembrane</keyword>